<sequence>MLDSPALGNISTPETKPRQSTNNAFAYVTSLIVGTLPQPRSQQLRNNWKNRWALRQYITNCNDPKYNKHNKIAASFLKTYDEIGLTIPCACAPSPVPSDQPCFVSILNPIFELPIALDCDDDTFASSALDESIPAFLAFSSSTFLLKAASSSEGKYDDT</sequence>
<evidence type="ECO:0000313" key="1">
    <source>
        <dbReference type="EMBL" id="OMH85287.1"/>
    </source>
</evidence>
<gene>
    <name evidence="1" type="ORF">AX774_g1165</name>
</gene>
<comment type="caution">
    <text evidence="1">The sequence shown here is derived from an EMBL/GenBank/DDBJ whole genome shotgun (WGS) entry which is preliminary data.</text>
</comment>
<evidence type="ECO:0000313" key="2">
    <source>
        <dbReference type="Proteomes" id="UP000188320"/>
    </source>
</evidence>
<dbReference type="AlphaFoldDB" id="A0A1R1PWG3"/>
<keyword evidence="2" id="KW-1185">Reference proteome</keyword>
<reference evidence="2" key="1">
    <citation type="submission" date="2017-01" db="EMBL/GenBank/DDBJ databases">
        <authorList>
            <person name="Wang Y."/>
            <person name="White M."/>
            <person name="Kvist S."/>
            <person name="Moncalvo J.-M."/>
        </authorList>
    </citation>
    <scope>NUCLEOTIDE SEQUENCE [LARGE SCALE GENOMIC DNA]</scope>
    <source>
        <strain evidence="2">COL-18-3</strain>
    </source>
</reference>
<proteinExistence type="predicted"/>
<protein>
    <submittedName>
        <fullName evidence="1">Uncharacterized protein</fullName>
    </submittedName>
</protein>
<name>A0A1R1PWG3_ZANCU</name>
<organism evidence="1 2">
    <name type="scientific">Zancudomyces culisetae</name>
    <name type="common">Gut fungus</name>
    <name type="synonym">Smittium culisetae</name>
    <dbReference type="NCBI Taxonomy" id="1213189"/>
    <lineage>
        <taxon>Eukaryota</taxon>
        <taxon>Fungi</taxon>
        <taxon>Fungi incertae sedis</taxon>
        <taxon>Zoopagomycota</taxon>
        <taxon>Kickxellomycotina</taxon>
        <taxon>Harpellomycetes</taxon>
        <taxon>Harpellales</taxon>
        <taxon>Legeriomycetaceae</taxon>
        <taxon>Zancudomyces</taxon>
    </lineage>
</organism>
<dbReference type="Proteomes" id="UP000188320">
    <property type="component" value="Unassembled WGS sequence"/>
</dbReference>
<accession>A0A1R1PWG3</accession>
<dbReference type="EMBL" id="LSSK01000096">
    <property type="protein sequence ID" value="OMH85287.1"/>
    <property type="molecule type" value="Genomic_DNA"/>
</dbReference>